<evidence type="ECO:0000313" key="1">
    <source>
        <dbReference type="EMBL" id="TYC18389.1"/>
    </source>
</evidence>
<dbReference type="InterPro" id="IPR011009">
    <property type="entry name" value="Kinase-like_dom_sf"/>
</dbReference>
<dbReference type="Proteomes" id="UP000322634">
    <property type="component" value="Unassembled WGS sequence"/>
</dbReference>
<comment type="caution">
    <text evidence="1">The sequence shown here is derived from an EMBL/GenBank/DDBJ whole genome shotgun (WGS) entry which is preliminary data.</text>
</comment>
<reference evidence="1 2" key="1">
    <citation type="submission" date="2019-08" db="EMBL/GenBank/DDBJ databases">
        <title>Actinomadura sp. nov. CYP1-5 isolated from mountain soil.</title>
        <authorList>
            <person name="Songsumanus A."/>
            <person name="Kuncharoen N."/>
            <person name="Kudo T."/>
            <person name="Yuki M."/>
            <person name="Igarashi Y."/>
            <person name="Tanasupawat S."/>
        </authorList>
    </citation>
    <scope>NUCLEOTIDE SEQUENCE [LARGE SCALE GENOMIC DNA]</scope>
    <source>
        <strain evidence="1 2">GKU157</strain>
    </source>
</reference>
<keyword evidence="1" id="KW-0808">Transferase</keyword>
<dbReference type="OrthoDB" id="2570531at2"/>
<dbReference type="EMBL" id="VSFF01000001">
    <property type="protein sequence ID" value="TYC18389.1"/>
    <property type="molecule type" value="Genomic_DNA"/>
</dbReference>
<dbReference type="Gene3D" id="3.90.1200.10">
    <property type="match status" value="1"/>
</dbReference>
<name>A0A5D0UMN4_9ACTN</name>
<sequence length="275" mass="29941">MAGSPFVDRVEWESLPSDLRDAVQEAVGPLVKVEPVGEGRRSALAVVAYTGGGRLFLKGAPVADGRAGAQLAREAVVNPWVRTVAPALACDVEAGGWRLLGFEHVEGRRADYTPGSRDLDAVLETLAAVDALRVPAEVDVLCFERRWSNYAVVPRDLSRIAGTVLLHTDLNPGNVLLTGVNARLVDWGMASRGARLVNPSDLVVNLVACGHAPREAEAVVRELDAWADADPVTVDYYARLLATTWLEAFWTPTHPWTRTVVDAAVRWAMHRRARR</sequence>
<accession>A0A5D0UMN4</accession>
<evidence type="ECO:0000313" key="2">
    <source>
        <dbReference type="Proteomes" id="UP000322634"/>
    </source>
</evidence>
<gene>
    <name evidence="1" type="ORF">FXF65_01055</name>
</gene>
<keyword evidence="2" id="KW-1185">Reference proteome</keyword>
<organism evidence="1 2">
    <name type="scientific">Actinomadura syzygii</name>
    <dbReference type="NCBI Taxonomy" id="1427538"/>
    <lineage>
        <taxon>Bacteria</taxon>
        <taxon>Bacillati</taxon>
        <taxon>Actinomycetota</taxon>
        <taxon>Actinomycetes</taxon>
        <taxon>Streptosporangiales</taxon>
        <taxon>Thermomonosporaceae</taxon>
        <taxon>Actinomadura</taxon>
    </lineage>
</organism>
<dbReference type="GO" id="GO:0016740">
    <property type="term" value="F:transferase activity"/>
    <property type="evidence" value="ECO:0007669"/>
    <property type="project" value="UniProtKB-KW"/>
</dbReference>
<dbReference type="SUPFAM" id="SSF56112">
    <property type="entry name" value="Protein kinase-like (PK-like)"/>
    <property type="match status" value="1"/>
</dbReference>
<protein>
    <submittedName>
        <fullName evidence="1">Phosphotransferase</fullName>
    </submittedName>
</protein>
<proteinExistence type="predicted"/>
<dbReference type="AlphaFoldDB" id="A0A5D0UMN4"/>